<proteinExistence type="predicted"/>
<organism evidence="1 2">
    <name type="scientific">Gigaspora margarita</name>
    <dbReference type="NCBI Taxonomy" id="4874"/>
    <lineage>
        <taxon>Eukaryota</taxon>
        <taxon>Fungi</taxon>
        <taxon>Fungi incertae sedis</taxon>
        <taxon>Mucoromycota</taxon>
        <taxon>Glomeromycotina</taxon>
        <taxon>Glomeromycetes</taxon>
        <taxon>Diversisporales</taxon>
        <taxon>Gigasporaceae</taxon>
        <taxon>Gigaspora</taxon>
    </lineage>
</organism>
<keyword evidence="2" id="KW-1185">Reference proteome</keyword>
<evidence type="ECO:0000313" key="2">
    <source>
        <dbReference type="Proteomes" id="UP000789901"/>
    </source>
</evidence>
<accession>A0ABN7U9W3</accession>
<name>A0ABN7U9W3_GIGMA</name>
<gene>
    <name evidence="1" type="ORF">GMARGA_LOCUS4297</name>
</gene>
<evidence type="ECO:0000313" key="1">
    <source>
        <dbReference type="EMBL" id="CAG8545493.1"/>
    </source>
</evidence>
<sequence length="61" mass="7033">MLTQNNPYIHFLQTFQNEPSHDTILELCENTSIGEIAAIIYANNTVNIHPRSITIWHHTDT</sequence>
<dbReference type="Proteomes" id="UP000789901">
    <property type="component" value="Unassembled WGS sequence"/>
</dbReference>
<comment type="caution">
    <text evidence="1">The sequence shown here is derived from an EMBL/GenBank/DDBJ whole genome shotgun (WGS) entry which is preliminary data.</text>
</comment>
<feature type="non-terminal residue" evidence="1">
    <location>
        <position position="61"/>
    </location>
</feature>
<dbReference type="EMBL" id="CAJVQB010001669">
    <property type="protein sequence ID" value="CAG8545493.1"/>
    <property type="molecule type" value="Genomic_DNA"/>
</dbReference>
<reference evidence="1 2" key="1">
    <citation type="submission" date="2021-06" db="EMBL/GenBank/DDBJ databases">
        <authorList>
            <person name="Kallberg Y."/>
            <person name="Tangrot J."/>
            <person name="Rosling A."/>
        </authorList>
    </citation>
    <scope>NUCLEOTIDE SEQUENCE [LARGE SCALE GENOMIC DNA]</scope>
    <source>
        <strain evidence="1 2">120-4 pot B 10/14</strain>
    </source>
</reference>
<protein>
    <submittedName>
        <fullName evidence="1">4472_t:CDS:1</fullName>
    </submittedName>
</protein>